<dbReference type="PANTHER" id="PTHR19853">
    <property type="entry name" value="WD REPEAT CONTAINING PROTEIN 3 WDR3"/>
    <property type="match status" value="1"/>
</dbReference>
<feature type="region of interest" description="Disordered" evidence="4">
    <location>
        <begin position="263"/>
        <end position="299"/>
    </location>
</feature>
<proteinExistence type="predicted"/>
<evidence type="ECO:0000313" key="5">
    <source>
        <dbReference type="EMBL" id="KAB1221179.1"/>
    </source>
</evidence>
<feature type="compositionally biased region" description="Basic and acidic residues" evidence="4">
    <location>
        <begin position="263"/>
        <end position="289"/>
    </location>
</feature>
<name>A0A6A1W7C3_9ROSI</name>
<organism evidence="5 6">
    <name type="scientific">Morella rubra</name>
    <name type="common">Chinese bayberry</name>
    <dbReference type="NCBI Taxonomy" id="262757"/>
    <lineage>
        <taxon>Eukaryota</taxon>
        <taxon>Viridiplantae</taxon>
        <taxon>Streptophyta</taxon>
        <taxon>Embryophyta</taxon>
        <taxon>Tracheophyta</taxon>
        <taxon>Spermatophyta</taxon>
        <taxon>Magnoliopsida</taxon>
        <taxon>eudicotyledons</taxon>
        <taxon>Gunneridae</taxon>
        <taxon>Pentapetalae</taxon>
        <taxon>rosids</taxon>
        <taxon>fabids</taxon>
        <taxon>Fagales</taxon>
        <taxon>Myricaceae</taxon>
        <taxon>Morella</taxon>
    </lineage>
</organism>
<dbReference type="SUPFAM" id="SSF50978">
    <property type="entry name" value="WD40 repeat-like"/>
    <property type="match status" value="2"/>
</dbReference>
<dbReference type="PANTHER" id="PTHR19853:SF0">
    <property type="entry name" value="WD REPEAT-CONTAINING PROTEIN 3"/>
    <property type="match status" value="1"/>
</dbReference>
<dbReference type="CDD" id="cd00200">
    <property type="entry name" value="WD40"/>
    <property type="match status" value="1"/>
</dbReference>
<gene>
    <name evidence="5" type="ORF">CJ030_MR2G012822</name>
</gene>
<feature type="repeat" description="WD" evidence="3">
    <location>
        <begin position="145"/>
        <end position="186"/>
    </location>
</feature>
<dbReference type="GO" id="GO:0032040">
    <property type="term" value="C:small-subunit processome"/>
    <property type="evidence" value="ECO:0007669"/>
    <property type="project" value="TreeGrafter"/>
</dbReference>
<reference evidence="5 6" key="1">
    <citation type="journal article" date="2019" name="Plant Biotechnol. J.">
        <title>The red bayberry genome and genetic basis of sex determination.</title>
        <authorList>
            <person name="Jia H.M."/>
            <person name="Jia H.J."/>
            <person name="Cai Q.L."/>
            <person name="Wang Y."/>
            <person name="Zhao H.B."/>
            <person name="Yang W.F."/>
            <person name="Wang G.Y."/>
            <person name="Li Y.H."/>
            <person name="Zhan D.L."/>
            <person name="Shen Y.T."/>
            <person name="Niu Q.F."/>
            <person name="Chang L."/>
            <person name="Qiu J."/>
            <person name="Zhao L."/>
            <person name="Xie H.B."/>
            <person name="Fu W.Y."/>
            <person name="Jin J."/>
            <person name="Li X.W."/>
            <person name="Jiao Y."/>
            <person name="Zhou C.C."/>
            <person name="Tu T."/>
            <person name="Chai C.Y."/>
            <person name="Gao J.L."/>
            <person name="Fan L.J."/>
            <person name="van de Weg E."/>
            <person name="Wang J.Y."/>
            <person name="Gao Z.S."/>
        </authorList>
    </citation>
    <scope>NUCLEOTIDE SEQUENCE [LARGE SCALE GENOMIC DNA]</scope>
    <source>
        <tissue evidence="5">Leaves</tissue>
    </source>
</reference>
<dbReference type="InterPro" id="IPR036322">
    <property type="entry name" value="WD40_repeat_dom_sf"/>
</dbReference>
<evidence type="ECO:0000313" key="6">
    <source>
        <dbReference type="Proteomes" id="UP000516437"/>
    </source>
</evidence>
<evidence type="ECO:0000256" key="1">
    <source>
        <dbReference type="ARBA" id="ARBA00022574"/>
    </source>
</evidence>
<dbReference type="GO" id="GO:0030515">
    <property type="term" value="F:snoRNA binding"/>
    <property type="evidence" value="ECO:0007669"/>
    <property type="project" value="TreeGrafter"/>
</dbReference>
<evidence type="ECO:0000256" key="4">
    <source>
        <dbReference type="SAM" id="MobiDB-lite"/>
    </source>
</evidence>
<dbReference type="SMART" id="SM00320">
    <property type="entry name" value="WD40"/>
    <property type="match status" value="10"/>
</dbReference>
<dbReference type="PROSITE" id="PS50294">
    <property type="entry name" value="WD_REPEATS_REGION"/>
    <property type="match status" value="6"/>
</dbReference>
<dbReference type="InterPro" id="IPR020472">
    <property type="entry name" value="WD40_PAC1"/>
</dbReference>
<feature type="repeat" description="WD" evidence="3">
    <location>
        <begin position="447"/>
        <end position="479"/>
    </location>
</feature>
<dbReference type="InterPro" id="IPR051570">
    <property type="entry name" value="TBC1_cilium_biogenesis"/>
</dbReference>
<comment type="caution">
    <text evidence="5">The sequence shown here is derived from an EMBL/GenBank/DDBJ whole genome shotgun (WGS) entry which is preliminary data.</text>
</comment>
<accession>A0A6A1W7C3</accession>
<evidence type="ECO:0000256" key="2">
    <source>
        <dbReference type="ARBA" id="ARBA00022737"/>
    </source>
</evidence>
<keyword evidence="2" id="KW-0677">Repeat</keyword>
<feature type="repeat" description="WD" evidence="3">
    <location>
        <begin position="187"/>
        <end position="221"/>
    </location>
</feature>
<dbReference type="InterPro" id="IPR015943">
    <property type="entry name" value="WD40/YVTN_repeat-like_dom_sf"/>
</dbReference>
<dbReference type="InterPro" id="IPR019775">
    <property type="entry name" value="WD40_repeat_CS"/>
</dbReference>
<dbReference type="Proteomes" id="UP000516437">
    <property type="component" value="Chromosome 2"/>
</dbReference>
<dbReference type="GO" id="GO:0030490">
    <property type="term" value="P:maturation of SSU-rRNA"/>
    <property type="evidence" value="ECO:0007669"/>
    <property type="project" value="TreeGrafter"/>
</dbReference>
<dbReference type="PRINTS" id="PR00320">
    <property type="entry name" value="GPROTEINBRPT"/>
</dbReference>
<dbReference type="Gene3D" id="2.130.10.10">
    <property type="entry name" value="YVTN repeat-like/Quinoprotein amine dehydrogenase"/>
    <property type="match status" value="5"/>
</dbReference>
<dbReference type="EMBL" id="RXIC02000020">
    <property type="protein sequence ID" value="KAB1221179.1"/>
    <property type="molecule type" value="Genomic_DNA"/>
</dbReference>
<dbReference type="OrthoDB" id="407922at2759"/>
<dbReference type="AlphaFoldDB" id="A0A6A1W7C3"/>
<dbReference type="PROSITE" id="PS50082">
    <property type="entry name" value="WD_REPEATS_2"/>
    <property type="match status" value="7"/>
</dbReference>
<protein>
    <submittedName>
        <fullName evidence="5">WD repeat-containing protein 3</fullName>
    </submittedName>
</protein>
<dbReference type="InterPro" id="IPR001680">
    <property type="entry name" value="WD40_rpt"/>
</dbReference>
<feature type="repeat" description="WD" evidence="3">
    <location>
        <begin position="366"/>
        <end position="406"/>
    </location>
</feature>
<feature type="repeat" description="WD" evidence="3">
    <location>
        <begin position="594"/>
        <end position="626"/>
    </location>
</feature>
<feature type="repeat" description="WD" evidence="3">
    <location>
        <begin position="103"/>
        <end position="136"/>
    </location>
</feature>
<dbReference type="FunFam" id="2.130.10.10:FF:001298">
    <property type="entry name" value="WD repeat-containing protein 3 isoform A"/>
    <property type="match status" value="1"/>
</dbReference>
<dbReference type="Pfam" id="PF25172">
    <property type="entry name" value="Beta-prop_WDR3_2nd"/>
    <property type="match status" value="1"/>
</dbReference>
<keyword evidence="1 3" id="KW-0853">WD repeat</keyword>
<dbReference type="Pfam" id="PF25173">
    <property type="entry name" value="Beta-prop_WDR3_1st"/>
    <property type="match status" value="1"/>
</dbReference>
<keyword evidence="6" id="KW-1185">Reference proteome</keyword>
<dbReference type="GO" id="GO:0034388">
    <property type="term" value="C:Pwp2p-containing subcomplex of 90S preribosome"/>
    <property type="evidence" value="ECO:0007669"/>
    <property type="project" value="TreeGrafter"/>
</dbReference>
<feature type="repeat" description="WD" evidence="3">
    <location>
        <begin position="61"/>
        <end position="102"/>
    </location>
</feature>
<evidence type="ECO:0000256" key="3">
    <source>
        <dbReference type="PROSITE-ProRule" id="PRU00221"/>
    </source>
</evidence>
<sequence length="688" mass="75890">MVKSYLRYEPAAAFGVIVSVESNITYDSSGKHLLAPALEKVGVWHVRQGLCTKTLAPSPASRGPSVAVTSIACSPSSSLIASGYADGSIRIWDSDKGTCETTLNGHRGAVTILRFNNIGSLLASGSKDNDIILWDVVGETGLYRLRGHRDQVTDLVFLDSGKKLVSSSKDKFLRVWDLETQHCMQIVSGHHSEIWSIDIDPEERFLVSGSADVELRFYSVKHDLVDGQPVSTTNGTEILNNGDSSAQNKWEVLKLFGEIQRQSKDRVSTASPERDKESAKGAAEVKENGDGDQSTGEEGNIPLGYCPDVFKLLHTLRASKKISSFSFCPITPNNLLRYLALSLNNNMLEFYSIENSGATKSAAIDLQGHRSDVRSVTLSSDSSLLMSTSHNAVKIWNPSTGSCLRTIDSGYGLCGIILPQNKYALVGTKEGTVEIIDIGSGTCLEEVEAHGASVRSIVALPNENGFVTGSADHDLKFWEYQIKQISGQDTKRLTVTNVRTMKMNDDVLVVAASPDAKYIAVALLDCTVKVLQFDELKCKKMFLLALSNTILMSCIHGSVMGVQFVRNTHYMFSVGKDRLIKYWDADKFELLLTLEGHHADVWCLAIGNRGDFIVTGSHDRSIRRWDRTEEPFFIEEEKEKRLEEMFESDIDNAFENRYVPKEEIPEEGAVALAGKKTQETLTASRLNY</sequence>
<dbReference type="Pfam" id="PF00400">
    <property type="entry name" value="WD40"/>
    <property type="match status" value="2"/>
</dbReference>
<dbReference type="PROSITE" id="PS00678">
    <property type="entry name" value="WD_REPEATS_1"/>
    <property type="match status" value="2"/>
</dbReference>